<feature type="signal peptide" evidence="1">
    <location>
        <begin position="1"/>
        <end position="20"/>
    </location>
</feature>
<reference evidence="3" key="1">
    <citation type="submission" date="2020-03" db="EMBL/GenBank/DDBJ databases">
        <title>Transcriptomic Profiling of the Digestive Tract of the Rat Flea, Xenopsylla cheopis, Following Blood Feeding and Infection with Yersinia pestis.</title>
        <authorList>
            <person name="Bland D.M."/>
            <person name="Martens C.A."/>
            <person name="Virtaneva K."/>
            <person name="Kanakabandi K."/>
            <person name="Long D."/>
            <person name="Rosenke R."/>
            <person name="Saturday G.A."/>
            <person name="Hoyt F.H."/>
            <person name="Bruno D.P."/>
            <person name="Ribeiro J.M.C."/>
            <person name="Hinnebusch J."/>
        </authorList>
    </citation>
    <scope>NUCLEOTIDE SEQUENCE</scope>
</reference>
<dbReference type="Gene3D" id="2.170.140.10">
    <property type="entry name" value="Chitin binding domain"/>
    <property type="match status" value="1"/>
</dbReference>
<sequence>MQGGKYIAVALIVTIISAYAQEPVDFCKNQPSGATIENPYNCATFYLCEGGKAYLFWCPGALLYHGERNRCEYADIVDCGSRPTFTTPSTTTTTMVPTSVPGVTEK</sequence>
<feature type="domain" description="Chitin-binding type-2" evidence="2">
    <location>
        <begin position="24"/>
        <end position="81"/>
    </location>
</feature>
<dbReference type="GO" id="GO:0005576">
    <property type="term" value="C:extracellular region"/>
    <property type="evidence" value="ECO:0007669"/>
    <property type="project" value="InterPro"/>
</dbReference>
<evidence type="ECO:0000256" key="1">
    <source>
        <dbReference type="SAM" id="SignalP"/>
    </source>
</evidence>
<keyword evidence="1" id="KW-0732">Signal</keyword>
<dbReference type="AlphaFoldDB" id="A0A6M2DX24"/>
<organism evidence="3">
    <name type="scientific">Xenopsylla cheopis</name>
    <name type="common">Oriental rat flea</name>
    <name type="synonym">Pulex cheopis</name>
    <dbReference type="NCBI Taxonomy" id="163159"/>
    <lineage>
        <taxon>Eukaryota</taxon>
        <taxon>Metazoa</taxon>
        <taxon>Ecdysozoa</taxon>
        <taxon>Arthropoda</taxon>
        <taxon>Hexapoda</taxon>
        <taxon>Insecta</taxon>
        <taxon>Pterygota</taxon>
        <taxon>Neoptera</taxon>
        <taxon>Endopterygota</taxon>
        <taxon>Siphonaptera</taxon>
        <taxon>Pulicidae</taxon>
        <taxon>Xenopsyllinae</taxon>
        <taxon>Xenopsylla</taxon>
    </lineage>
</organism>
<dbReference type="Pfam" id="PF01607">
    <property type="entry name" value="CBM_14"/>
    <property type="match status" value="1"/>
</dbReference>
<evidence type="ECO:0000259" key="2">
    <source>
        <dbReference type="PROSITE" id="PS50940"/>
    </source>
</evidence>
<dbReference type="SUPFAM" id="SSF57625">
    <property type="entry name" value="Invertebrate chitin-binding proteins"/>
    <property type="match status" value="1"/>
</dbReference>
<dbReference type="PROSITE" id="PS50940">
    <property type="entry name" value="CHIT_BIND_II"/>
    <property type="match status" value="1"/>
</dbReference>
<feature type="chain" id="PRO_5026954363" evidence="1">
    <location>
        <begin position="21"/>
        <end position="106"/>
    </location>
</feature>
<name>A0A6M2DX24_XENCH</name>
<dbReference type="InterPro" id="IPR002557">
    <property type="entry name" value="Chitin-bd_dom"/>
</dbReference>
<protein>
    <submittedName>
        <fullName evidence="3">Putative peritrophin-like protein 3 ctenocephalides felis</fullName>
    </submittedName>
</protein>
<dbReference type="EMBL" id="GIIL01006808">
    <property type="protein sequence ID" value="NOV50534.1"/>
    <property type="molecule type" value="Transcribed_RNA"/>
</dbReference>
<dbReference type="InterPro" id="IPR036508">
    <property type="entry name" value="Chitin-bd_dom_sf"/>
</dbReference>
<dbReference type="SMART" id="SM00494">
    <property type="entry name" value="ChtBD2"/>
    <property type="match status" value="1"/>
</dbReference>
<dbReference type="GO" id="GO:0008061">
    <property type="term" value="F:chitin binding"/>
    <property type="evidence" value="ECO:0007669"/>
    <property type="project" value="InterPro"/>
</dbReference>
<evidence type="ECO:0000313" key="3">
    <source>
        <dbReference type="EMBL" id="NOV50534.1"/>
    </source>
</evidence>
<proteinExistence type="predicted"/>
<accession>A0A6M2DX24</accession>